<dbReference type="FunFam" id="3.40.140.10:FF:000005">
    <property type="entry name" value="tRNA-specific adenosine deaminase"/>
    <property type="match status" value="1"/>
</dbReference>
<dbReference type="SUPFAM" id="SSF53927">
    <property type="entry name" value="Cytidine deaminase-like"/>
    <property type="match status" value="1"/>
</dbReference>
<evidence type="ECO:0000256" key="2">
    <source>
        <dbReference type="ARBA" id="ARBA00010669"/>
    </source>
</evidence>
<keyword evidence="8" id="KW-0378">Hydrolase</keyword>
<dbReference type="PhylomeDB" id="A0A0G4G3U0"/>
<dbReference type="HAMAP" id="MF_00972">
    <property type="entry name" value="tRNA_aden_deaminase"/>
    <property type="match status" value="1"/>
</dbReference>
<dbReference type="NCBIfam" id="NF008113">
    <property type="entry name" value="PRK10860.1"/>
    <property type="match status" value="1"/>
</dbReference>
<evidence type="ECO:0000256" key="8">
    <source>
        <dbReference type="ARBA" id="ARBA00022801"/>
    </source>
</evidence>
<feature type="domain" description="CMP/dCMP-type deaminase" evidence="11">
    <location>
        <begin position="31"/>
        <end position="142"/>
    </location>
</feature>
<comment type="similarity">
    <text evidence="2">Belongs to the cytidine and deoxycytidylate deaminase family. ADAT2 subfamily.</text>
</comment>
<evidence type="ECO:0000256" key="4">
    <source>
        <dbReference type="ARBA" id="ARBA00012740"/>
    </source>
</evidence>
<dbReference type="GO" id="GO:0002100">
    <property type="term" value="P:tRNA wobble adenosine to inosine editing"/>
    <property type="evidence" value="ECO:0007669"/>
    <property type="project" value="InterPro"/>
</dbReference>
<evidence type="ECO:0000256" key="3">
    <source>
        <dbReference type="ARBA" id="ARBA00011738"/>
    </source>
</evidence>
<keyword evidence="9" id="KW-0862">Zinc</keyword>
<name>A0A0G4G3U0_9ALVE</name>
<dbReference type="PANTHER" id="PTHR11079">
    <property type="entry name" value="CYTOSINE DEAMINASE FAMILY MEMBER"/>
    <property type="match status" value="1"/>
</dbReference>
<dbReference type="InterPro" id="IPR002125">
    <property type="entry name" value="CMP_dCMP_dom"/>
</dbReference>
<keyword evidence="6" id="KW-0819">tRNA processing</keyword>
<dbReference type="InterPro" id="IPR016192">
    <property type="entry name" value="APOBEC/CMP_deaminase_Zn-bd"/>
</dbReference>
<evidence type="ECO:0000256" key="6">
    <source>
        <dbReference type="ARBA" id="ARBA00022694"/>
    </source>
</evidence>
<comment type="cofactor">
    <cofactor evidence="1">
        <name>Zn(2+)</name>
        <dbReference type="ChEBI" id="CHEBI:29105"/>
    </cofactor>
</comment>
<sequence>MGGGDGDGRDGRVGEKSCPPLAGCRLEEPREEDERFMRLALRHAALAAEGGEVPVGAVLVAENGTVVAAGRNQVEHRCDPTAHAEIMAVREGCRCLDNWRLLNCTLYTTVEPCTMCLSALLAARVSRLVYGSPDVRLGGVRSWVPLLEKKHPFHSIAVTEGVLGEEAQSMMVNFFRGRRGELSTDEIL</sequence>
<dbReference type="EMBL" id="CDMZ01000872">
    <property type="protein sequence ID" value="CEM23066.1"/>
    <property type="molecule type" value="Genomic_DNA"/>
</dbReference>
<protein>
    <recommendedName>
        <fullName evidence="5">tRNA-specific adenosine deaminase 2</fullName>
        <ecNumber evidence="4">3.5.4.33</ecNumber>
    </recommendedName>
</protein>
<dbReference type="Gene3D" id="3.40.140.10">
    <property type="entry name" value="Cytidine Deaminase, domain 2"/>
    <property type="match status" value="1"/>
</dbReference>
<dbReference type="AlphaFoldDB" id="A0A0G4G3U0"/>
<comment type="subunit">
    <text evidence="3">Homodimer.</text>
</comment>
<evidence type="ECO:0000256" key="5">
    <source>
        <dbReference type="ARBA" id="ARBA00019216"/>
    </source>
</evidence>
<dbReference type="GO" id="GO:0008270">
    <property type="term" value="F:zinc ion binding"/>
    <property type="evidence" value="ECO:0007669"/>
    <property type="project" value="InterPro"/>
</dbReference>
<evidence type="ECO:0000313" key="12">
    <source>
        <dbReference type="EMBL" id="CEM23066.1"/>
    </source>
</evidence>
<keyword evidence="7" id="KW-0479">Metal-binding</keyword>
<accession>A0A0G4G3U0</accession>
<dbReference type="PANTHER" id="PTHR11079:SF179">
    <property type="entry name" value="TRNA(ADENINE(34)) DEAMINASE, CHLOROPLASTIC"/>
    <property type="match status" value="1"/>
</dbReference>
<dbReference type="GO" id="GO:0052717">
    <property type="term" value="F:tRNA-specific adenosine-34 deaminase activity"/>
    <property type="evidence" value="ECO:0007669"/>
    <property type="project" value="UniProtKB-EC"/>
</dbReference>
<dbReference type="PROSITE" id="PS51747">
    <property type="entry name" value="CYT_DCMP_DEAMINASES_2"/>
    <property type="match status" value="1"/>
</dbReference>
<dbReference type="InterPro" id="IPR016193">
    <property type="entry name" value="Cytidine_deaminase-like"/>
</dbReference>
<dbReference type="InterPro" id="IPR028883">
    <property type="entry name" value="tRNA_aden_deaminase"/>
</dbReference>
<reference evidence="12" key="1">
    <citation type="submission" date="2014-11" db="EMBL/GenBank/DDBJ databases">
        <authorList>
            <person name="Otto D Thomas"/>
            <person name="Naeem Raeece"/>
        </authorList>
    </citation>
    <scope>NUCLEOTIDE SEQUENCE</scope>
</reference>
<evidence type="ECO:0000256" key="7">
    <source>
        <dbReference type="ARBA" id="ARBA00022723"/>
    </source>
</evidence>
<organism evidence="12">
    <name type="scientific">Chromera velia CCMP2878</name>
    <dbReference type="NCBI Taxonomy" id="1169474"/>
    <lineage>
        <taxon>Eukaryota</taxon>
        <taxon>Sar</taxon>
        <taxon>Alveolata</taxon>
        <taxon>Colpodellida</taxon>
        <taxon>Chromeraceae</taxon>
        <taxon>Chromera</taxon>
    </lineage>
</organism>
<proteinExistence type="inferred from homology"/>
<dbReference type="PROSITE" id="PS00903">
    <property type="entry name" value="CYT_DCMP_DEAMINASES_1"/>
    <property type="match status" value="1"/>
</dbReference>
<comment type="catalytic activity">
    <reaction evidence="10">
        <text>adenosine(34) in tRNA + H2O + H(+) = inosine(34) in tRNA + NH4(+)</text>
        <dbReference type="Rhea" id="RHEA:43168"/>
        <dbReference type="Rhea" id="RHEA-COMP:10373"/>
        <dbReference type="Rhea" id="RHEA-COMP:10374"/>
        <dbReference type="ChEBI" id="CHEBI:15377"/>
        <dbReference type="ChEBI" id="CHEBI:15378"/>
        <dbReference type="ChEBI" id="CHEBI:28938"/>
        <dbReference type="ChEBI" id="CHEBI:74411"/>
        <dbReference type="ChEBI" id="CHEBI:82852"/>
        <dbReference type="EC" id="3.5.4.33"/>
    </reaction>
</comment>
<evidence type="ECO:0000256" key="1">
    <source>
        <dbReference type="ARBA" id="ARBA00001947"/>
    </source>
</evidence>
<evidence type="ECO:0000256" key="10">
    <source>
        <dbReference type="ARBA" id="ARBA00048045"/>
    </source>
</evidence>
<dbReference type="Pfam" id="PF00383">
    <property type="entry name" value="dCMP_cyt_deam_1"/>
    <property type="match status" value="1"/>
</dbReference>
<dbReference type="CDD" id="cd01285">
    <property type="entry name" value="nucleoside_deaminase"/>
    <property type="match status" value="1"/>
</dbReference>
<dbReference type="VEuPathDB" id="CryptoDB:Cvel_20158"/>
<evidence type="ECO:0000259" key="11">
    <source>
        <dbReference type="PROSITE" id="PS51747"/>
    </source>
</evidence>
<evidence type="ECO:0000256" key="9">
    <source>
        <dbReference type="ARBA" id="ARBA00022833"/>
    </source>
</evidence>
<dbReference type="EC" id="3.5.4.33" evidence="4"/>
<gene>
    <name evidence="12" type="ORF">Cvel_20158</name>
</gene>